<evidence type="ECO:0000313" key="2">
    <source>
        <dbReference type="Proteomes" id="UP000239471"/>
    </source>
</evidence>
<organism evidence="1 2">
    <name type="scientific">Clostridium vincentii</name>
    <dbReference type="NCBI Taxonomy" id="52704"/>
    <lineage>
        <taxon>Bacteria</taxon>
        <taxon>Bacillati</taxon>
        <taxon>Bacillota</taxon>
        <taxon>Clostridia</taxon>
        <taxon>Eubacteriales</taxon>
        <taxon>Clostridiaceae</taxon>
        <taxon>Clostridium</taxon>
    </lineage>
</organism>
<reference evidence="1 2" key="1">
    <citation type="submission" date="2018-03" db="EMBL/GenBank/DDBJ databases">
        <title>Genome sequence of Clostridium vincentii DSM 10228.</title>
        <authorList>
            <person name="Poehlein A."/>
            <person name="Daniel R."/>
        </authorList>
    </citation>
    <scope>NUCLEOTIDE SEQUENCE [LARGE SCALE GENOMIC DNA]</scope>
    <source>
        <strain evidence="1 2">DSM 10228</strain>
    </source>
</reference>
<protein>
    <submittedName>
        <fullName evidence="1">Uncharacterized protein</fullName>
    </submittedName>
</protein>
<accession>A0A2T0BIU2</accession>
<keyword evidence="2" id="KW-1185">Reference proteome</keyword>
<comment type="caution">
    <text evidence="1">The sequence shown here is derived from an EMBL/GenBank/DDBJ whole genome shotgun (WGS) entry which is preliminary data.</text>
</comment>
<dbReference type="EMBL" id="PVXQ01000005">
    <property type="protein sequence ID" value="PRR83806.1"/>
    <property type="molecule type" value="Genomic_DNA"/>
</dbReference>
<dbReference type="AlphaFoldDB" id="A0A2T0BIU2"/>
<gene>
    <name evidence="1" type="ORF">CLVI_07530</name>
</gene>
<evidence type="ECO:0000313" key="1">
    <source>
        <dbReference type="EMBL" id="PRR83806.1"/>
    </source>
</evidence>
<sequence>MNDKFVYAPGPTCVRENVRLKRAKETTDPVYILSEEES</sequence>
<dbReference type="Proteomes" id="UP000239471">
    <property type="component" value="Unassembled WGS sequence"/>
</dbReference>
<name>A0A2T0BIU2_9CLOT</name>
<proteinExistence type="predicted"/>